<feature type="transmembrane region" description="Helical" evidence="6">
    <location>
        <begin position="243"/>
        <end position="261"/>
    </location>
</feature>
<dbReference type="InterPro" id="IPR000620">
    <property type="entry name" value="EamA_dom"/>
</dbReference>
<accession>A0A1K2HRE2</accession>
<dbReference type="OrthoDB" id="2352272at2"/>
<evidence type="ECO:0000256" key="4">
    <source>
        <dbReference type="ARBA" id="ARBA00022989"/>
    </source>
</evidence>
<dbReference type="Proteomes" id="UP000186513">
    <property type="component" value="Unassembled WGS sequence"/>
</dbReference>
<evidence type="ECO:0000313" key="9">
    <source>
        <dbReference type="Proteomes" id="UP000186513"/>
    </source>
</evidence>
<feature type="transmembrane region" description="Helical" evidence="6">
    <location>
        <begin position="267"/>
        <end position="286"/>
    </location>
</feature>
<feature type="transmembrane region" description="Helical" evidence="6">
    <location>
        <begin position="211"/>
        <end position="231"/>
    </location>
</feature>
<feature type="transmembrane region" description="Helical" evidence="6">
    <location>
        <begin position="29"/>
        <end position="51"/>
    </location>
</feature>
<dbReference type="AlphaFoldDB" id="A0A1K2HRE2"/>
<feature type="transmembrane region" description="Helical" evidence="6">
    <location>
        <begin position="88"/>
        <end position="108"/>
    </location>
</feature>
<evidence type="ECO:0000259" key="7">
    <source>
        <dbReference type="Pfam" id="PF00892"/>
    </source>
</evidence>
<reference evidence="8 9" key="1">
    <citation type="submission" date="2016-11" db="EMBL/GenBank/DDBJ databases">
        <authorList>
            <person name="Jaros S."/>
            <person name="Januszkiewicz K."/>
            <person name="Wedrychowicz H."/>
        </authorList>
    </citation>
    <scope>NUCLEOTIDE SEQUENCE [LARGE SCALE GENOMIC DNA]</scope>
    <source>
        <strain evidence="8 9">DSM 18899</strain>
    </source>
</reference>
<dbReference type="RefSeq" id="WP_072430030.1">
    <property type="nucleotide sequence ID" value="NZ_FPKR01000016.1"/>
</dbReference>
<feature type="transmembrane region" description="Helical" evidence="6">
    <location>
        <begin position="148"/>
        <end position="167"/>
    </location>
</feature>
<keyword evidence="4 6" id="KW-1133">Transmembrane helix</keyword>
<dbReference type="SUPFAM" id="SSF103481">
    <property type="entry name" value="Multidrug resistance efflux transporter EmrE"/>
    <property type="match status" value="2"/>
</dbReference>
<feature type="transmembrane region" description="Helical" evidence="6">
    <location>
        <begin position="179"/>
        <end position="199"/>
    </location>
</feature>
<dbReference type="PANTHER" id="PTHR32322:SF2">
    <property type="entry name" value="EAMA DOMAIN-CONTAINING PROTEIN"/>
    <property type="match status" value="1"/>
</dbReference>
<feature type="transmembrane region" description="Helical" evidence="6">
    <location>
        <begin position="63"/>
        <end position="82"/>
    </location>
</feature>
<protein>
    <submittedName>
        <fullName evidence="8">EamA-like transporter family protein</fullName>
    </submittedName>
</protein>
<evidence type="ECO:0000313" key="8">
    <source>
        <dbReference type="EMBL" id="SFZ79372.1"/>
    </source>
</evidence>
<dbReference type="EMBL" id="FPKR01000016">
    <property type="protein sequence ID" value="SFZ79372.1"/>
    <property type="molecule type" value="Genomic_DNA"/>
</dbReference>
<dbReference type="PANTHER" id="PTHR32322">
    <property type="entry name" value="INNER MEMBRANE TRANSPORTER"/>
    <property type="match status" value="1"/>
</dbReference>
<feature type="domain" description="EamA" evidence="7">
    <location>
        <begin position="149"/>
        <end position="285"/>
    </location>
</feature>
<dbReference type="GO" id="GO:0016020">
    <property type="term" value="C:membrane"/>
    <property type="evidence" value="ECO:0007669"/>
    <property type="project" value="UniProtKB-SubCell"/>
</dbReference>
<sequence length="302" mass="31927">MPNLALYLLATLIWGSTWLAITFQYGVTAASASVAYRFLLAGLLILLWCIAKRERLRLSRREWAGVAGQGSLMFGISYMLVYEAELHIASGLMAVLNSSMVVFNLLGMRLVFGKAVDGKSLLGAGLGVLGIVLVFWPELNTVHGSSAWLGILCGLGAALLASAGNIVAQHNRHLGTPLLPSIGYGMVIGGSLALLYTLLSGQSLAFDTRPAYLASLLYLAVFGSVLAFAAYLTLLGRIGAGRAGYVAVVVPIIALLLSGWFEGFVWQVHTVLGIACAVAGNIIMLADLGNWGRRLGLVSSSR</sequence>
<feature type="domain" description="EamA" evidence="7">
    <location>
        <begin position="5"/>
        <end position="135"/>
    </location>
</feature>
<name>A0A1K2HRE2_9NEIS</name>
<proteinExistence type="inferred from homology"/>
<gene>
    <name evidence="8" type="ORF">SAMN02745887_03553</name>
</gene>
<dbReference type="Pfam" id="PF00892">
    <property type="entry name" value="EamA"/>
    <property type="match status" value="2"/>
</dbReference>
<feature type="transmembrane region" description="Helical" evidence="6">
    <location>
        <begin position="120"/>
        <end position="136"/>
    </location>
</feature>
<evidence type="ECO:0000256" key="2">
    <source>
        <dbReference type="ARBA" id="ARBA00007362"/>
    </source>
</evidence>
<comment type="similarity">
    <text evidence="2">Belongs to the EamA transporter family.</text>
</comment>
<evidence type="ECO:0000256" key="3">
    <source>
        <dbReference type="ARBA" id="ARBA00022692"/>
    </source>
</evidence>
<keyword evidence="3 6" id="KW-0812">Transmembrane</keyword>
<evidence type="ECO:0000256" key="6">
    <source>
        <dbReference type="SAM" id="Phobius"/>
    </source>
</evidence>
<organism evidence="8 9">
    <name type="scientific">Chitinimonas taiwanensis DSM 18899</name>
    <dbReference type="NCBI Taxonomy" id="1121279"/>
    <lineage>
        <taxon>Bacteria</taxon>
        <taxon>Pseudomonadati</taxon>
        <taxon>Pseudomonadota</taxon>
        <taxon>Betaproteobacteria</taxon>
        <taxon>Neisseriales</taxon>
        <taxon>Chitinibacteraceae</taxon>
        <taxon>Chitinimonas</taxon>
    </lineage>
</organism>
<keyword evidence="5 6" id="KW-0472">Membrane</keyword>
<evidence type="ECO:0000256" key="5">
    <source>
        <dbReference type="ARBA" id="ARBA00023136"/>
    </source>
</evidence>
<dbReference type="InterPro" id="IPR050638">
    <property type="entry name" value="AA-Vitamin_Transporters"/>
</dbReference>
<keyword evidence="9" id="KW-1185">Reference proteome</keyword>
<evidence type="ECO:0000256" key="1">
    <source>
        <dbReference type="ARBA" id="ARBA00004141"/>
    </source>
</evidence>
<dbReference type="InterPro" id="IPR037185">
    <property type="entry name" value="EmrE-like"/>
</dbReference>
<comment type="subcellular location">
    <subcellularLocation>
        <location evidence="1">Membrane</location>
        <topology evidence="1">Multi-pass membrane protein</topology>
    </subcellularLocation>
</comment>